<dbReference type="EMBL" id="LR743598">
    <property type="protein sequence ID" value="CAA2629293.1"/>
    <property type="molecule type" value="Genomic_DNA"/>
</dbReference>
<dbReference type="AlphaFoldDB" id="A0A7I8JEI9"/>
<proteinExistence type="predicted"/>
<name>A0A7I8JEI9_SPIIN</name>
<dbReference type="Proteomes" id="UP001189122">
    <property type="component" value="Unassembled WGS sequence"/>
</dbReference>
<sequence>MYVGREWLASYKGGDPRSLLVLSPPEGGGRDELAHLWCAVGGAKGERRSRPSPR</sequence>
<organism evidence="1">
    <name type="scientific">Spirodela intermedia</name>
    <name type="common">Intermediate duckweed</name>
    <dbReference type="NCBI Taxonomy" id="51605"/>
    <lineage>
        <taxon>Eukaryota</taxon>
        <taxon>Viridiplantae</taxon>
        <taxon>Streptophyta</taxon>
        <taxon>Embryophyta</taxon>
        <taxon>Tracheophyta</taxon>
        <taxon>Spermatophyta</taxon>
        <taxon>Magnoliopsida</taxon>
        <taxon>Liliopsida</taxon>
        <taxon>Araceae</taxon>
        <taxon>Lemnoideae</taxon>
        <taxon>Spirodela</taxon>
    </lineage>
</organism>
<accession>A0A7I8JEI9</accession>
<dbReference type="EMBL" id="CACRZD030000011">
    <property type="protein sequence ID" value="CAA6668537.1"/>
    <property type="molecule type" value="Genomic_DNA"/>
</dbReference>
<gene>
    <name evidence="1" type="ORF">SI7747_11014931</name>
</gene>
<keyword evidence="2" id="KW-1185">Reference proteome</keyword>
<protein>
    <submittedName>
        <fullName evidence="1">Uncharacterized protein</fullName>
    </submittedName>
</protein>
<evidence type="ECO:0000313" key="2">
    <source>
        <dbReference type="Proteomes" id="UP001189122"/>
    </source>
</evidence>
<evidence type="ECO:0000313" key="1">
    <source>
        <dbReference type="EMBL" id="CAA2629293.1"/>
    </source>
</evidence>
<reference evidence="1 2" key="1">
    <citation type="submission" date="2019-12" db="EMBL/GenBank/DDBJ databases">
        <authorList>
            <person name="Scholz U."/>
            <person name="Mascher M."/>
            <person name="Fiebig A."/>
        </authorList>
    </citation>
    <scope>NUCLEOTIDE SEQUENCE</scope>
</reference>